<proteinExistence type="inferred from homology"/>
<gene>
    <name evidence="11" type="ORF">AX774_g6751</name>
</gene>
<keyword evidence="6" id="KW-0539">Nucleus</keyword>
<comment type="caution">
    <text evidence="11">The sequence shown here is derived from an EMBL/GenBank/DDBJ whole genome shotgun (WGS) entry which is preliminary data.</text>
</comment>
<evidence type="ECO:0000256" key="6">
    <source>
        <dbReference type="ARBA" id="ARBA00023242"/>
    </source>
</evidence>
<evidence type="ECO:0000256" key="7">
    <source>
        <dbReference type="ARBA" id="ARBA00025346"/>
    </source>
</evidence>
<evidence type="ECO:0000259" key="10">
    <source>
        <dbReference type="Pfam" id="PF05236"/>
    </source>
</evidence>
<evidence type="ECO:0000256" key="4">
    <source>
        <dbReference type="ARBA" id="ARBA00023015"/>
    </source>
</evidence>
<dbReference type="InterPro" id="IPR045144">
    <property type="entry name" value="TAF4"/>
</dbReference>
<feature type="compositionally biased region" description="Low complexity" evidence="9">
    <location>
        <begin position="488"/>
        <end position="505"/>
    </location>
</feature>
<dbReference type="GO" id="GO:0006367">
    <property type="term" value="P:transcription initiation at RNA polymerase II promoter"/>
    <property type="evidence" value="ECO:0007669"/>
    <property type="project" value="TreeGrafter"/>
</dbReference>
<evidence type="ECO:0000313" key="12">
    <source>
        <dbReference type="Proteomes" id="UP000188320"/>
    </source>
</evidence>
<keyword evidence="4" id="KW-0805">Transcription regulation</keyword>
<dbReference type="GO" id="GO:0016251">
    <property type="term" value="F:RNA polymerase II general transcription initiation factor activity"/>
    <property type="evidence" value="ECO:0007669"/>
    <property type="project" value="TreeGrafter"/>
</dbReference>
<sequence>MRITQDKSMIGGDVEQQWNGSKTSTPTPTPTPTPTQTQTQIEVEEGIRMTERGEEQQQQQQQQIQLQIQLQMQQQQQQQQKSKQKQKPKLAELETRSRETQEEKSDRQATALDKLEAIVRSKAMDAQLAATMSKNLTIYSERLVREGGEDTARQLNKIQQLLVLLAHKRAAFSETKTSSPLSLPQQHQQQSQLQIQPTLQQQQQQQYQQQLQHQKHQLQQPTLLVKNSTTPSFKKKSKLDPNSNPNSNSKSKLKLRAASDAIPDSDDLPLRKKLKSLHKPEPARIDDVMGVAGVDLRAESEFIVSSASRHSLPAPSPLSFHQNLFLDPSALLARLNHSRPAISSVSQDSLLLLSSCLKFKLRQLLRLMLDASHHRSNSSYLPRSLSLSLSNSSLNLNLNSQPNLKSFLSSLERSDFARQKLLSSSHLPSADSDPNSSKLSAKPAPDLLRSKLTNQTALMSAGGLTKSWMLASSSSDLSSSLPPLNSAPIPSSSSLSSSSSSTTLLKPPPRPSVSTISLKDALFVLQLLSDDNSNCEFSPFLSNSLIIKNAVNLPP</sequence>
<feature type="compositionally biased region" description="Basic and acidic residues" evidence="9">
    <location>
        <begin position="45"/>
        <end position="55"/>
    </location>
</feature>
<comment type="subcellular location">
    <subcellularLocation>
        <location evidence="1">Nucleus</location>
    </subcellularLocation>
</comment>
<organism evidence="11 12">
    <name type="scientific">Zancudomyces culisetae</name>
    <name type="common">Gut fungus</name>
    <name type="synonym">Smittium culisetae</name>
    <dbReference type="NCBI Taxonomy" id="1213189"/>
    <lineage>
        <taxon>Eukaryota</taxon>
        <taxon>Fungi</taxon>
        <taxon>Fungi incertae sedis</taxon>
        <taxon>Zoopagomycota</taxon>
        <taxon>Kickxellomycotina</taxon>
        <taxon>Harpellomycetes</taxon>
        <taxon>Harpellales</taxon>
        <taxon>Legeriomycetaceae</taxon>
        <taxon>Zancudomyces</taxon>
    </lineage>
</organism>
<feature type="compositionally biased region" description="Low complexity" evidence="9">
    <location>
        <begin position="56"/>
        <end position="81"/>
    </location>
</feature>
<accession>A0A1R1PG43</accession>
<dbReference type="OrthoDB" id="21060at2759"/>
<dbReference type="GO" id="GO:0003677">
    <property type="term" value="F:DNA binding"/>
    <property type="evidence" value="ECO:0007669"/>
    <property type="project" value="TreeGrafter"/>
</dbReference>
<dbReference type="GO" id="GO:0005669">
    <property type="term" value="C:transcription factor TFIID complex"/>
    <property type="evidence" value="ECO:0007669"/>
    <property type="project" value="InterPro"/>
</dbReference>
<evidence type="ECO:0000256" key="5">
    <source>
        <dbReference type="ARBA" id="ARBA00023163"/>
    </source>
</evidence>
<evidence type="ECO:0000313" key="11">
    <source>
        <dbReference type="EMBL" id="OMH79822.1"/>
    </source>
</evidence>
<evidence type="ECO:0000256" key="9">
    <source>
        <dbReference type="SAM" id="MobiDB-lite"/>
    </source>
</evidence>
<feature type="region of interest" description="Disordered" evidence="9">
    <location>
        <begin position="229"/>
        <end position="268"/>
    </location>
</feature>
<dbReference type="InterPro" id="IPR007900">
    <property type="entry name" value="TAF4_C"/>
</dbReference>
<name>A0A1R1PG43_ZANCU</name>
<dbReference type="PANTHER" id="PTHR15138">
    <property type="entry name" value="TRANSCRIPTION INITIATION FACTOR TFIID SUBUNIT 4"/>
    <property type="match status" value="1"/>
</dbReference>
<keyword evidence="12" id="KW-1185">Reference proteome</keyword>
<keyword evidence="5" id="KW-0804">Transcription</keyword>
<comment type="similarity">
    <text evidence="2">Belongs to the TAF4 family.</text>
</comment>
<comment type="function">
    <text evidence="7">Functions as a component of the DNA-binding general transcription factor complex TFIID. Binding of TFIID to a promoter (with or without TATA element) is the initial step in pre-initiation complex (PIC) formation. TFIID plays a key role in the regulation of gene expression by RNA polymerase II through different activities such as transcription activator interaction, core promoter recognition and selectivity, TFIIA and TFIIB interaction, chromatin modification (histone acetylation by TAF1), facilitation of DNA opening and initiation of transcription.</text>
</comment>
<feature type="compositionally biased region" description="Low complexity" evidence="9">
    <location>
        <begin position="240"/>
        <end position="250"/>
    </location>
</feature>
<evidence type="ECO:0000256" key="8">
    <source>
        <dbReference type="ARBA" id="ARBA00031747"/>
    </source>
</evidence>
<evidence type="ECO:0000256" key="2">
    <source>
        <dbReference type="ARBA" id="ARBA00006178"/>
    </source>
</evidence>
<dbReference type="AlphaFoldDB" id="A0A1R1PG43"/>
<feature type="region of interest" description="Disordered" evidence="9">
    <location>
        <begin position="488"/>
        <end position="512"/>
    </location>
</feature>
<feature type="region of interest" description="Disordered" evidence="9">
    <location>
        <begin position="424"/>
        <end position="445"/>
    </location>
</feature>
<dbReference type="EMBL" id="LSSK01001400">
    <property type="protein sequence ID" value="OMH79822.1"/>
    <property type="molecule type" value="Genomic_DNA"/>
</dbReference>
<dbReference type="Proteomes" id="UP000188320">
    <property type="component" value="Unassembled WGS sequence"/>
</dbReference>
<feature type="compositionally biased region" description="Low complexity" evidence="9">
    <location>
        <begin position="177"/>
        <end position="197"/>
    </location>
</feature>
<reference evidence="12" key="1">
    <citation type="submission" date="2017-01" db="EMBL/GenBank/DDBJ databases">
        <authorList>
            <person name="Wang Y."/>
            <person name="White M."/>
            <person name="Kvist S."/>
            <person name="Moncalvo J.-M."/>
        </authorList>
    </citation>
    <scope>NUCLEOTIDE SEQUENCE [LARGE SCALE GENOMIC DNA]</scope>
    <source>
        <strain evidence="12">COL-18-3</strain>
    </source>
</reference>
<feature type="compositionally biased region" description="Basic and acidic residues" evidence="9">
    <location>
        <begin position="89"/>
        <end position="109"/>
    </location>
</feature>
<feature type="domain" description="Transcription initiation factor TFIID component TAF4 C-terminal" evidence="10">
    <location>
        <begin position="285"/>
        <end position="526"/>
    </location>
</feature>
<protein>
    <recommendedName>
        <fullName evidence="3">Transcription initiation factor TFIID subunit 4</fullName>
    </recommendedName>
    <alternativeName>
        <fullName evidence="8">TBP-associated factor 4</fullName>
    </alternativeName>
</protein>
<dbReference type="PANTHER" id="PTHR15138:SF14">
    <property type="entry name" value="TRANSCRIPTION INITIATION FACTOR TFIID SUBUNIT 4"/>
    <property type="match status" value="1"/>
</dbReference>
<dbReference type="Pfam" id="PF05236">
    <property type="entry name" value="TAF4"/>
    <property type="match status" value="1"/>
</dbReference>
<evidence type="ECO:0000256" key="1">
    <source>
        <dbReference type="ARBA" id="ARBA00004123"/>
    </source>
</evidence>
<feature type="compositionally biased region" description="Polar residues" evidence="9">
    <location>
        <begin position="424"/>
        <end position="439"/>
    </location>
</feature>
<feature type="region of interest" description="Disordered" evidence="9">
    <location>
        <begin position="1"/>
        <end position="109"/>
    </location>
</feature>
<feature type="region of interest" description="Disordered" evidence="9">
    <location>
        <begin position="175"/>
        <end position="197"/>
    </location>
</feature>
<evidence type="ECO:0000256" key="3">
    <source>
        <dbReference type="ARBA" id="ARBA00017306"/>
    </source>
</evidence>